<evidence type="ECO:0000256" key="1">
    <source>
        <dbReference type="SAM" id="Phobius"/>
    </source>
</evidence>
<dbReference type="OrthoDB" id="5420247at2759"/>
<accession>A0A139HR32</accession>
<protein>
    <submittedName>
        <fullName evidence="2">Uncharacterized protein</fullName>
    </submittedName>
</protein>
<keyword evidence="1" id="KW-1133">Transmembrane helix</keyword>
<gene>
    <name evidence="2" type="ORF">AC578_3421</name>
</gene>
<evidence type="ECO:0000313" key="3">
    <source>
        <dbReference type="Proteomes" id="UP000070133"/>
    </source>
</evidence>
<dbReference type="PROSITE" id="PS51257">
    <property type="entry name" value="PROKAR_LIPOPROTEIN"/>
    <property type="match status" value="1"/>
</dbReference>
<feature type="transmembrane region" description="Helical" evidence="1">
    <location>
        <begin position="181"/>
        <end position="206"/>
    </location>
</feature>
<proteinExistence type="predicted"/>
<organism evidence="2 3">
    <name type="scientific">Pseudocercospora eumusae</name>
    <dbReference type="NCBI Taxonomy" id="321146"/>
    <lineage>
        <taxon>Eukaryota</taxon>
        <taxon>Fungi</taxon>
        <taxon>Dikarya</taxon>
        <taxon>Ascomycota</taxon>
        <taxon>Pezizomycotina</taxon>
        <taxon>Dothideomycetes</taxon>
        <taxon>Dothideomycetidae</taxon>
        <taxon>Mycosphaerellales</taxon>
        <taxon>Mycosphaerellaceae</taxon>
        <taxon>Pseudocercospora</taxon>
    </lineage>
</organism>
<evidence type="ECO:0000313" key="2">
    <source>
        <dbReference type="EMBL" id="KXT04859.1"/>
    </source>
</evidence>
<feature type="transmembrane region" description="Helical" evidence="1">
    <location>
        <begin position="106"/>
        <end position="130"/>
    </location>
</feature>
<keyword evidence="1" id="KW-0812">Transmembrane</keyword>
<dbReference type="STRING" id="321146.A0A139HR32"/>
<name>A0A139HR32_9PEZI</name>
<reference evidence="2 3" key="1">
    <citation type="submission" date="2015-07" db="EMBL/GenBank/DDBJ databases">
        <title>Comparative genomics of the Sigatoka disease complex on banana suggests a link between parallel evolutionary changes in Pseudocercospora fijiensis and Pseudocercospora eumusae and increased virulence on the banana host.</title>
        <authorList>
            <person name="Chang T.-C."/>
            <person name="Salvucci A."/>
            <person name="Crous P.W."/>
            <person name="Stergiopoulos I."/>
        </authorList>
    </citation>
    <scope>NUCLEOTIDE SEQUENCE [LARGE SCALE GENOMIC DNA]</scope>
    <source>
        <strain evidence="2 3">CBS 114824</strain>
    </source>
</reference>
<keyword evidence="1" id="KW-0472">Membrane</keyword>
<feature type="transmembrane region" description="Helical" evidence="1">
    <location>
        <begin position="20"/>
        <end position="37"/>
    </location>
</feature>
<comment type="caution">
    <text evidence="2">The sequence shown here is derived from an EMBL/GenBank/DDBJ whole genome shotgun (WGS) entry which is preliminary data.</text>
</comment>
<dbReference type="PANTHER" id="PTHR42029:SF3">
    <property type="entry name" value="AN04G07800"/>
    <property type="match status" value="1"/>
</dbReference>
<dbReference type="PANTHER" id="PTHR42029">
    <property type="entry name" value="AN04G07800"/>
    <property type="match status" value="1"/>
</dbReference>
<sequence>MTFDVAKPHDAAGLTIEAWAQGYMCGSLIIMACVSFANMRRHVLLHKLIVLELLLGTLHGTFIFTNPPVYNWYLSTTAIFLNASWSLHNVIAWMKNKPFLGKKASLFYIGTVILVQPYWVLEIVANFLYFSGKSRLFTKTRPYEALFRDPWWIFTTLNLCWNIKSRYEFGYLELIRVSPRFGVLLASMIVSIGFIIVDILAVTHALPESGLPDGINPFWKLSFVFKCLTDVIVLDDFKTALDRLKQYKLEQIGSVLSDGFRGEFVDVEQARKKKVERSEHQDSMQPVDSVALDWSKLSNAHSESRGSGVLDLEAALRTDLYEEAESFRSRSSPNNG</sequence>
<keyword evidence="3" id="KW-1185">Reference proteome</keyword>
<feature type="transmembrane region" description="Helical" evidence="1">
    <location>
        <begin position="44"/>
        <end position="64"/>
    </location>
</feature>
<dbReference type="EMBL" id="LFZN01000017">
    <property type="protein sequence ID" value="KXT04859.1"/>
    <property type="molecule type" value="Genomic_DNA"/>
</dbReference>
<dbReference type="Proteomes" id="UP000070133">
    <property type="component" value="Unassembled WGS sequence"/>
</dbReference>
<dbReference type="AlphaFoldDB" id="A0A139HR32"/>